<sequence>MSLFYSRQISGEQRFVGFETNSKKLLVYQGNKDVPTTEYTKSMFVTQSTIRADLAPCGIALCSTEIMLQFADNCDYEIFDQVIHEILVNEDLHSQTVYVEILPESVMAFTASDYGSLLRAQRLLVHRWCYPLTYDRLPTRVFDNRIPLRYHRNHVYVPRNEEPPVNAEGTVLDRENDIANDVTLLDVTLGKNGCLKEEVVLRNVIAGDNFKVGKGTVIDGVVIGDKVTIGSNCKIRMKTIIGSGVNIPNGTVIGSNLVIMSTPSPDGNDDIVSHREPLGYYSWKLLDEKPNGHFWRKSQSFSRTRRERHVSSSRSSLQHSISIDQASASGNELPDCGPSDIPDINLDTEFYYNAFLKEICESMKDTFESENRSTADAINNLSVEINCSKLANGISPEDLSRGVFASFISLPPFKTTKQLALIKKLFIEWKPLWKKYYKNHDNKLQLCHAIEDGALENSTVRALMPQLFMCIFENFEDMEQVIISWFDSLPQDSIIRPDMAKFVEWLMEDEDEGDEDDDDEEDA</sequence>
<dbReference type="InterPro" id="IPR016024">
    <property type="entry name" value="ARM-type_fold"/>
</dbReference>
<name>A0A914YWP9_9BILA</name>
<protein>
    <submittedName>
        <fullName evidence="3">W2 domain-containing protein</fullName>
    </submittedName>
</protein>
<dbReference type="InterPro" id="IPR056729">
    <property type="entry name" value="GMPPB_C"/>
</dbReference>
<evidence type="ECO:0000313" key="2">
    <source>
        <dbReference type="Proteomes" id="UP000887577"/>
    </source>
</evidence>
<dbReference type="PROSITE" id="PS51363">
    <property type="entry name" value="W2"/>
    <property type="match status" value="1"/>
</dbReference>
<feature type="domain" description="W2" evidence="1">
    <location>
        <begin position="349"/>
        <end position="516"/>
    </location>
</feature>
<dbReference type="PANTHER" id="PTHR45887:SF1">
    <property type="entry name" value="TRANSLATION INITIATION FACTOR EIF-2B SUBUNIT EPSILON"/>
    <property type="match status" value="1"/>
</dbReference>
<reference evidence="3" key="1">
    <citation type="submission" date="2022-11" db="UniProtKB">
        <authorList>
            <consortium name="WormBaseParasite"/>
        </authorList>
    </citation>
    <scope>IDENTIFICATION</scope>
</reference>
<dbReference type="SUPFAM" id="SSF51161">
    <property type="entry name" value="Trimeric LpxA-like enzymes"/>
    <property type="match status" value="1"/>
</dbReference>
<dbReference type="InterPro" id="IPR003307">
    <property type="entry name" value="W2_domain"/>
</dbReference>
<dbReference type="GO" id="GO:0005085">
    <property type="term" value="F:guanyl-nucleotide exchange factor activity"/>
    <property type="evidence" value="ECO:0007669"/>
    <property type="project" value="InterPro"/>
</dbReference>
<dbReference type="InterPro" id="IPR051956">
    <property type="entry name" value="eIF2B_epsilon"/>
</dbReference>
<dbReference type="InterPro" id="IPR044123">
    <property type="entry name" value="W2_eIF2B_epsilon"/>
</dbReference>
<dbReference type="Pfam" id="PF02020">
    <property type="entry name" value="W2"/>
    <property type="match status" value="1"/>
</dbReference>
<organism evidence="2 3">
    <name type="scientific">Panagrolaimus superbus</name>
    <dbReference type="NCBI Taxonomy" id="310955"/>
    <lineage>
        <taxon>Eukaryota</taxon>
        <taxon>Metazoa</taxon>
        <taxon>Ecdysozoa</taxon>
        <taxon>Nematoda</taxon>
        <taxon>Chromadorea</taxon>
        <taxon>Rhabditida</taxon>
        <taxon>Tylenchina</taxon>
        <taxon>Panagrolaimomorpha</taxon>
        <taxon>Panagrolaimoidea</taxon>
        <taxon>Panagrolaimidae</taxon>
        <taxon>Panagrolaimus</taxon>
    </lineage>
</organism>
<dbReference type="SUPFAM" id="SSF48371">
    <property type="entry name" value="ARM repeat"/>
    <property type="match status" value="1"/>
</dbReference>
<keyword evidence="2" id="KW-1185">Reference proteome</keyword>
<evidence type="ECO:0000313" key="3">
    <source>
        <dbReference type="WBParaSite" id="PSU_v2.g4392.t1"/>
    </source>
</evidence>
<evidence type="ECO:0000259" key="1">
    <source>
        <dbReference type="PROSITE" id="PS51363"/>
    </source>
</evidence>
<dbReference type="InterPro" id="IPR011004">
    <property type="entry name" value="Trimer_LpxA-like_sf"/>
</dbReference>
<dbReference type="WBParaSite" id="PSU_v2.g4392.t1">
    <property type="protein sequence ID" value="PSU_v2.g4392.t1"/>
    <property type="gene ID" value="PSU_v2.g4392"/>
</dbReference>
<dbReference type="Proteomes" id="UP000887577">
    <property type="component" value="Unplaced"/>
</dbReference>
<dbReference type="Pfam" id="PF25087">
    <property type="entry name" value="GMPPB_C"/>
    <property type="match status" value="1"/>
</dbReference>
<dbReference type="SMART" id="SM00515">
    <property type="entry name" value="eIF5C"/>
    <property type="match status" value="1"/>
</dbReference>
<dbReference type="PANTHER" id="PTHR45887">
    <property type="entry name" value="TRANSLATION INITIATION FACTOR EIF-2B SUBUNIT EPSILON"/>
    <property type="match status" value="1"/>
</dbReference>
<dbReference type="CDD" id="cd11558">
    <property type="entry name" value="W2_eIF2B_epsilon"/>
    <property type="match status" value="1"/>
</dbReference>
<accession>A0A914YWP9</accession>
<dbReference type="GO" id="GO:0005851">
    <property type="term" value="C:eukaryotic translation initiation factor 2B complex"/>
    <property type="evidence" value="ECO:0007669"/>
    <property type="project" value="TreeGrafter"/>
</dbReference>
<proteinExistence type="predicted"/>
<dbReference type="Gene3D" id="1.25.40.180">
    <property type="match status" value="1"/>
</dbReference>
<dbReference type="AlphaFoldDB" id="A0A914YWP9"/>
<dbReference type="Gene3D" id="2.160.10.10">
    <property type="entry name" value="Hexapeptide repeat proteins"/>
    <property type="match status" value="1"/>
</dbReference>
<dbReference type="GO" id="GO:0031369">
    <property type="term" value="F:translation initiation factor binding"/>
    <property type="evidence" value="ECO:0007669"/>
    <property type="project" value="InterPro"/>
</dbReference>
<dbReference type="GO" id="GO:0003743">
    <property type="term" value="F:translation initiation factor activity"/>
    <property type="evidence" value="ECO:0007669"/>
    <property type="project" value="TreeGrafter"/>
</dbReference>